<evidence type="ECO:0000313" key="1">
    <source>
        <dbReference type="EMBL" id="TYI76596.1"/>
    </source>
</evidence>
<gene>
    <name evidence="1" type="ORF">E1A91_D06G087300v1</name>
</gene>
<dbReference type="AlphaFoldDB" id="A0A5D2UKL0"/>
<accession>A0A5D2UKL0</accession>
<proteinExistence type="predicted"/>
<sequence>MREEMRAKNQFVCVAKKVNEQLRSTFWPEKQKFSAFSSAQKYFKKLVYWPQMKCILHCFSPKSTFECKSAFQLGKRTGPRSCQIVHFPTKNLT</sequence>
<evidence type="ECO:0000313" key="2">
    <source>
        <dbReference type="Proteomes" id="UP000323597"/>
    </source>
</evidence>
<organism evidence="1 2">
    <name type="scientific">Gossypium mustelinum</name>
    <name type="common">Cotton</name>
    <name type="synonym">Gossypium caicoense</name>
    <dbReference type="NCBI Taxonomy" id="34275"/>
    <lineage>
        <taxon>Eukaryota</taxon>
        <taxon>Viridiplantae</taxon>
        <taxon>Streptophyta</taxon>
        <taxon>Embryophyta</taxon>
        <taxon>Tracheophyta</taxon>
        <taxon>Spermatophyta</taxon>
        <taxon>Magnoliopsida</taxon>
        <taxon>eudicotyledons</taxon>
        <taxon>Gunneridae</taxon>
        <taxon>Pentapetalae</taxon>
        <taxon>rosids</taxon>
        <taxon>malvids</taxon>
        <taxon>Malvales</taxon>
        <taxon>Malvaceae</taxon>
        <taxon>Malvoideae</taxon>
        <taxon>Gossypium</taxon>
    </lineage>
</organism>
<reference evidence="1 2" key="1">
    <citation type="submission" date="2019-07" db="EMBL/GenBank/DDBJ databases">
        <title>WGS assembly of Gossypium mustelinum.</title>
        <authorList>
            <person name="Chen Z.J."/>
            <person name="Sreedasyam A."/>
            <person name="Ando A."/>
            <person name="Song Q."/>
            <person name="De L."/>
            <person name="Hulse-Kemp A."/>
            <person name="Ding M."/>
            <person name="Ye W."/>
            <person name="Kirkbride R."/>
            <person name="Jenkins J."/>
            <person name="Plott C."/>
            <person name="Lovell J."/>
            <person name="Lin Y.-M."/>
            <person name="Vaughn R."/>
            <person name="Liu B."/>
            <person name="Li W."/>
            <person name="Simpson S."/>
            <person name="Scheffler B."/>
            <person name="Saski C."/>
            <person name="Grover C."/>
            <person name="Hu G."/>
            <person name="Conover J."/>
            <person name="Carlson J."/>
            <person name="Shu S."/>
            <person name="Boston L."/>
            <person name="Williams M."/>
            <person name="Peterson D."/>
            <person name="Mcgee K."/>
            <person name="Jones D."/>
            <person name="Wendel J."/>
            <person name="Stelly D."/>
            <person name="Grimwood J."/>
            <person name="Schmutz J."/>
        </authorList>
    </citation>
    <scope>NUCLEOTIDE SEQUENCE [LARGE SCALE GENOMIC DNA]</scope>
    <source>
        <strain evidence="1">1408120.09</strain>
    </source>
</reference>
<protein>
    <submittedName>
        <fullName evidence="1">Uncharacterized protein</fullName>
    </submittedName>
</protein>
<dbReference type="EMBL" id="CM017654">
    <property type="protein sequence ID" value="TYI76596.1"/>
    <property type="molecule type" value="Genomic_DNA"/>
</dbReference>
<dbReference type="Proteomes" id="UP000323597">
    <property type="component" value="Chromosome D06"/>
</dbReference>
<name>A0A5D2UKL0_GOSMU</name>
<keyword evidence="2" id="KW-1185">Reference proteome</keyword>